<dbReference type="Proteomes" id="UP001597369">
    <property type="component" value="Unassembled WGS sequence"/>
</dbReference>
<dbReference type="PANTHER" id="PTHR42834">
    <property type="entry name" value="ENDONUCLEASE/EXONUCLEASE/PHOSPHATASE FAMILY PROTEIN (AFU_ORTHOLOGUE AFUA_3G09210)"/>
    <property type="match status" value="1"/>
</dbReference>
<proteinExistence type="predicted"/>
<evidence type="ECO:0000313" key="2">
    <source>
        <dbReference type="EMBL" id="MFD2065736.1"/>
    </source>
</evidence>
<evidence type="ECO:0000259" key="1">
    <source>
        <dbReference type="Pfam" id="PF19580"/>
    </source>
</evidence>
<dbReference type="InterPro" id="IPR036691">
    <property type="entry name" value="Endo/exonu/phosph_ase_sf"/>
</dbReference>
<keyword evidence="2" id="KW-0255">Endonuclease</keyword>
<sequence>MCKYIYKVQSYTMRHGIKTLFLLFTILTLTGCATSTTSSKKGRLHTVAFYNTERLYDINNSPSANDDAFTPSGAMQWDEERYQVKLEHLASVIATMGDKEGPVLIGLSEVENHQVLRDLVNSEALLKNKYGIIHYESEDPQGLDVALLYRPKFFSLTSQENISINFPGASFKSRGILKVKGVLQGEEITVYVNHWPPKYRNSFEGERRLRAAATELRKQIDAQQAVNKDAKIIVMGDFDAEPSANILKDVLNATGRPNPYYNKELFNPFYIYDVQGTGSYLNRGSFEMLDQILISKSLVDGSSLQYVRGSATIHATNEIKFLFGKYKNTPKPTFSGATYMSGYSDHFPVYIKLQNRKRQLQ</sequence>
<protein>
    <submittedName>
        <fullName evidence="2">Endonuclease/exonuclease/phosphatase family protein</fullName>
    </submittedName>
</protein>
<keyword evidence="3" id="KW-1185">Reference proteome</keyword>
<evidence type="ECO:0000313" key="3">
    <source>
        <dbReference type="Proteomes" id="UP001597369"/>
    </source>
</evidence>
<accession>A0ABW4WU73</accession>
<keyword evidence="2" id="KW-0540">Nuclease</keyword>
<dbReference type="PROSITE" id="PS51257">
    <property type="entry name" value="PROKAR_LIPOPROTEIN"/>
    <property type="match status" value="1"/>
</dbReference>
<dbReference type="InterPro" id="IPR005135">
    <property type="entry name" value="Endo/exonuclease/phosphatase"/>
</dbReference>
<dbReference type="Pfam" id="PF19580">
    <property type="entry name" value="Exo_endo_phos_3"/>
    <property type="match status" value="1"/>
</dbReference>
<organism evidence="2 3">
    <name type="scientific">Pontibacter silvestris</name>
    <dbReference type="NCBI Taxonomy" id="2305183"/>
    <lineage>
        <taxon>Bacteria</taxon>
        <taxon>Pseudomonadati</taxon>
        <taxon>Bacteroidota</taxon>
        <taxon>Cytophagia</taxon>
        <taxon>Cytophagales</taxon>
        <taxon>Hymenobacteraceae</taxon>
        <taxon>Pontibacter</taxon>
    </lineage>
</organism>
<dbReference type="RefSeq" id="WP_229961893.1">
    <property type="nucleotide sequence ID" value="NZ_JAJJWI010000016.1"/>
</dbReference>
<dbReference type="Gene3D" id="3.60.10.10">
    <property type="entry name" value="Endonuclease/exonuclease/phosphatase"/>
    <property type="match status" value="1"/>
</dbReference>
<keyword evidence="2" id="KW-0378">Hydrolase</keyword>
<gene>
    <name evidence="2" type="ORF">ACFSKU_02495</name>
</gene>
<dbReference type="GO" id="GO:0004519">
    <property type="term" value="F:endonuclease activity"/>
    <property type="evidence" value="ECO:0007669"/>
    <property type="project" value="UniProtKB-KW"/>
</dbReference>
<comment type="caution">
    <text evidence="2">The sequence shown here is derived from an EMBL/GenBank/DDBJ whole genome shotgun (WGS) entry which is preliminary data.</text>
</comment>
<feature type="domain" description="Endonuclease/exonuclease/phosphatase" evidence="1">
    <location>
        <begin position="46"/>
        <end position="354"/>
    </location>
</feature>
<dbReference type="PANTHER" id="PTHR42834:SF1">
    <property type="entry name" value="ENDONUCLEASE_EXONUCLEASE_PHOSPHATASE FAMILY PROTEIN (AFU_ORTHOLOGUE AFUA_3G09210)"/>
    <property type="match status" value="1"/>
</dbReference>
<name>A0ABW4WU73_9BACT</name>
<dbReference type="SUPFAM" id="SSF56219">
    <property type="entry name" value="DNase I-like"/>
    <property type="match status" value="1"/>
</dbReference>
<reference evidence="3" key="1">
    <citation type="journal article" date="2019" name="Int. J. Syst. Evol. Microbiol.">
        <title>The Global Catalogue of Microorganisms (GCM) 10K type strain sequencing project: providing services to taxonomists for standard genome sequencing and annotation.</title>
        <authorList>
            <consortium name="The Broad Institute Genomics Platform"/>
            <consortium name="The Broad Institute Genome Sequencing Center for Infectious Disease"/>
            <person name="Wu L."/>
            <person name="Ma J."/>
        </authorList>
    </citation>
    <scope>NUCLEOTIDE SEQUENCE [LARGE SCALE GENOMIC DNA]</scope>
    <source>
        <strain evidence="3">JCM 16545</strain>
    </source>
</reference>
<dbReference type="EMBL" id="JBHUHV010000008">
    <property type="protein sequence ID" value="MFD2065736.1"/>
    <property type="molecule type" value="Genomic_DNA"/>
</dbReference>